<gene>
    <name evidence="4" type="ORF">E4650_05300</name>
    <name evidence="3" type="ORF">SAMN04488588_0779</name>
</gene>
<evidence type="ECO:0000313" key="6">
    <source>
        <dbReference type="Proteomes" id="UP000297288"/>
    </source>
</evidence>
<proteinExistence type="predicted"/>
<dbReference type="GO" id="GO:0004077">
    <property type="term" value="F:biotin--[biotin carboxyl-carrier protein] ligase activity"/>
    <property type="evidence" value="ECO:0007669"/>
    <property type="project" value="UniProtKB-EC"/>
</dbReference>
<organism evidence="3 5">
    <name type="scientific">Geotoga petraea</name>
    <dbReference type="NCBI Taxonomy" id="28234"/>
    <lineage>
        <taxon>Bacteria</taxon>
        <taxon>Thermotogati</taxon>
        <taxon>Thermotogota</taxon>
        <taxon>Thermotogae</taxon>
        <taxon>Petrotogales</taxon>
        <taxon>Petrotogaceae</taxon>
        <taxon>Geotoga</taxon>
    </lineage>
</organism>
<dbReference type="EC" id="6.3.4.15" evidence="4"/>
<evidence type="ECO:0000313" key="5">
    <source>
        <dbReference type="Proteomes" id="UP000199322"/>
    </source>
</evidence>
<evidence type="ECO:0000313" key="4">
    <source>
        <dbReference type="EMBL" id="TGG88462.1"/>
    </source>
</evidence>
<protein>
    <submittedName>
        <fullName evidence="4">Biotin--[acetyl-CoA-carboxylase] ligase</fullName>
        <ecNumber evidence="4">6.3.4.15</ecNumber>
    </submittedName>
    <submittedName>
        <fullName evidence="3">BirA family transcriptional regulator, biotin operon repressor / biotin-[acetyl-CoA-carboxylase] ligase</fullName>
    </submittedName>
</protein>
<dbReference type="OrthoDB" id="9807064at2"/>
<evidence type="ECO:0000256" key="1">
    <source>
        <dbReference type="ARBA" id="ARBA00022598"/>
    </source>
</evidence>
<dbReference type="Pfam" id="PF03099">
    <property type="entry name" value="BPL_LplA_LipB"/>
    <property type="match status" value="1"/>
</dbReference>
<dbReference type="GO" id="GO:0005737">
    <property type="term" value="C:cytoplasm"/>
    <property type="evidence" value="ECO:0007669"/>
    <property type="project" value="TreeGrafter"/>
</dbReference>
<dbReference type="InterPro" id="IPR045864">
    <property type="entry name" value="aa-tRNA-synth_II/BPL/LPL"/>
</dbReference>
<feature type="domain" description="BPL/LPL catalytic" evidence="2">
    <location>
        <begin position="1"/>
        <end position="181"/>
    </location>
</feature>
<dbReference type="CDD" id="cd16442">
    <property type="entry name" value="BPL"/>
    <property type="match status" value="1"/>
</dbReference>
<dbReference type="PANTHER" id="PTHR12835:SF5">
    <property type="entry name" value="BIOTIN--PROTEIN LIGASE"/>
    <property type="match status" value="1"/>
</dbReference>
<dbReference type="PROSITE" id="PS51733">
    <property type="entry name" value="BPL_LPL_CATALYTIC"/>
    <property type="match status" value="1"/>
</dbReference>
<dbReference type="STRING" id="28234.SAMN04488588_0779"/>
<dbReference type="PANTHER" id="PTHR12835">
    <property type="entry name" value="BIOTIN PROTEIN LIGASE"/>
    <property type="match status" value="1"/>
</dbReference>
<reference evidence="4 6" key="2">
    <citation type="submission" date="2019-04" db="EMBL/GenBank/DDBJ databases">
        <title>Draft genome sequence data and analysis of a Fermenting Bacterium, Geotoga petraea strain HO-Geo1, isolated from heavy-oil petroleum reservoir in Russia.</title>
        <authorList>
            <person name="Grouzdev D.S."/>
            <person name="Semenova E.M."/>
            <person name="Sokolova D.S."/>
            <person name="Tourova T.P."/>
            <person name="Poltaraus A.B."/>
            <person name="Nazina T.N."/>
        </authorList>
    </citation>
    <scope>NUCLEOTIDE SEQUENCE [LARGE SCALE GENOMIC DNA]</scope>
    <source>
        <strain evidence="4 6">HO-Geo1</strain>
    </source>
</reference>
<dbReference type="RefSeq" id="WP_091402976.1">
    <property type="nucleotide sequence ID" value="NZ_FMYV01000002.1"/>
</dbReference>
<dbReference type="EMBL" id="FMYV01000002">
    <property type="protein sequence ID" value="SDC27318.1"/>
    <property type="molecule type" value="Genomic_DNA"/>
</dbReference>
<dbReference type="InterPro" id="IPR004408">
    <property type="entry name" value="Biotin_CoA_COase_ligase"/>
</dbReference>
<dbReference type="Gene3D" id="3.30.930.10">
    <property type="entry name" value="Bira Bifunctional Protein, Domain 2"/>
    <property type="match status" value="1"/>
</dbReference>
<dbReference type="NCBIfam" id="TIGR00121">
    <property type="entry name" value="birA_ligase"/>
    <property type="match status" value="1"/>
</dbReference>
<dbReference type="EMBL" id="SRME01000002">
    <property type="protein sequence ID" value="TGG88462.1"/>
    <property type="molecule type" value="Genomic_DNA"/>
</dbReference>
<accession>A0A1G6K8X2</accession>
<sequence length="243" mass="28221">MIGDRTIELYTVDSTNAYLKRNYKNFPSETVVVAKKQTEGYGRRGNYWYSDKGGLWYSVLFKPSKRPMNPWHYVRIFSLSIYDVLTKYNIKAKIKWPNDILVDDKKICGIASEGIIKSKKPEAIIVGVGMNVNNEIPYELRDIAVSLKELIGREAKLEKLLYEINHRAYNSYYIKYLKDKSVSIITKKWLERLNIKKGDIVSVKFNDSTETARVIEITPDYVLIKDKNNNEKKLYAGDISLQK</sequence>
<dbReference type="InterPro" id="IPR004143">
    <property type="entry name" value="BPL_LPL_catalytic"/>
</dbReference>
<keyword evidence="5" id="KW-1185">Reference proteome</keyword>
<dbReference type="Proteomes" id="UP000297288">
    <property type="component" value="Unassembled WGS sequence"/>
</dbReference>
<keyword evidence="1 3" id="KW-0436">Ligase</keyword>
<dbReference type="AlphaFoldDB" id="A0A1G6K8X2"/>
<name>A0A1G6K8X2_9BACT</name>
<evidence type="ECO:0000259" key="2">
    <source>
        <dbReference type="PROSITE" id="PS51733"/>
    </source>
</evidence>
<dbReference type="SUPFAM" id="SSF55681">
    <property type="entry name" value="Class II aaRS and biotin synthetases"/>
    <property type="match status" value="1"/>
</dbReference>
<reference evidence="3 5" key="1">
    <citation type="submission" date="2016-10" db="EMBL/GenBank/DDBJ databases">
        <authorList>
            <person name="de Groot N.N."/>
        </authorList>
    </citation>
    <scope>NUCLEOTIDE SEQUENCE [LARGE SCALE GENOMIC DNA]</scope>
    <source>
        <strain evidence="3 5">WG14</strain>
    </source>
</reference>
<dbReference type="Proteomes" id="UP000199322">
    <property type="component" value="Unassembled WGS sequence"/>
</dbReference>
<evidence type="ECO:0000313" key="3">
    <source>
        <dbReference type="EMBL" id="SDC27318.1"/>
    </source>
</evidence>